<feature type="transmembrane region" description="Helical" evidence="11">
    <location>
        <begin position="656"/>
        <end position="674"/>
    </location>
</feature>
<feature type="transmembrane region" description="Helical" evidence="11">
    <location>
        <begin position="273"/>
        <end position="294"/>
    </location>
</feature>
<feature type="transmembrane region" description="Helical" evidence="11">
    <location>
        <begin position="454"/>
        <end position="475"/>
    </location>
</feature>
<evidence type="ECO:0000256" key="4">
    <source>
        <dbReference type="ARBA" id="ARBA00022475"/>
    </source>
</evidence>
<gene>
    <name evidence="17" type="ORF">H9867_04215</name>
</gene>
<proteinExistence type="predicted"/>
<evidence type="ECO:0000259" key="15">
    <source>
        <dbReference type="Pfam" id="PF13244"/>
    </source>
</evidence>
<keyword evidence="6 11" id="KW-1133">Transmembrane helix</keyword>
<keyword evidence="3" id="KW-0050">Antiport</keyword>
<feature type="transmembrane region" description="Helical" evidence="11">
    <location>
        <begin position="694"/>
        <end position="711"/>
    </location>
</feature>
<comment type="caution">
    <text evidence="17">The sequence shown here is derived from an EMBL/GenBank/DDBJ whole genome shotgun (WGS) entry which is preliminary data.</text>
</comment>
<dbReference type="PANTHER" id="PTHR43373:SF1">
    <property type="entry name" value="NA(+)_H(+) ANTIPORTER SUBUNIT A"/>
    <property type="match status" value="1"/>
</dbReference>
<evidence type="ECO:0000256" key="7">
    <source>
        <dbReference type="ARBA" id="ARBA00023065"/>
    </source>
</evidence>
<evidence type="ECO:0000259" key="13">
    <source>
        <dbReference type="Pfam" id="PF00662"/>
    </source>
</evidence>
<keyword evidence="8 11" id="KW-0472">Membrane</keyword>
<dbReference type="EMBL" id="DXFZ01000049">
    <property type="protein sequence ID" value="HIW95676.1"/>
    <property type="molecule type" value="Genomic_DNA"/>
</dbReference>
<feature type="domain" description="MrpA C-terminal/MbhE" evidence="16">
    <location>
        <begin position="692"/>
        <end position="768"/>
    </location>
</feature>
<dbReference type="PANTHER" id="PTHR43373">
    <property type="entry name" value="NA(+)/H(+) ANTIPORTER SUBUNIT"/>
    <property type="match status" value="1"/>
</dbReference>
<feature type="transmembrane region" description="Helical" evidence="11">
    <location>
        <begin position="570"/>
        <end position="590"/>
    </location>
</feature>
<feature type="transmembrane region" description="Helical" evidence="11">
    <location>
        <begin position="880"/>
        <end position="900"/>
    </location>
</feature>
<evidence type="ECO:0000259" key="16">
    <source>
        <dbReference type="Pfam" id="PF20501"/>
    </source>
</evidence>
<feature type="region of interest" description="Disordered" evidence="10">
    <location>
        <begin position="962"/>
        <end position="1050"/>
    </location>
</feature>
<name>A0A9D1RWD1_9CORY</name>
<feature type="transmembrane region" description="Helical" evidence="11">
    <location>
        <begin position="136"/>
        <end position="154"/>
    </location>
</feature>
<feature type="transmembrane region" description="Helical" evidence="11">
    <location>
        <begin position="495"/>
        <end position="520"/>
    </location>
</feature>
<evidence type="ECO:0000256" key="10">
    <source>
        <dbReference type="SAM" id="MobiDB-lite"/>
    </source>
</evidence>
<dbReference type="InterPro" id="IPR001516">
    <property type="entry name" value="Proton_antipo_N"/>
</dbReference>
<evidence type="ECO:0000256" key="6">
    <source>
        <dbReference type="ARBA" id="ARBA00022989"/>
    </source>
</evidence>
<feature type="transmembrane region" description="Helical" evidence="11">
    <location>
        <begin position="920"/>
        <end position="940"/>
    </location>
</feature>
<feature type="transmembrane region" description="Helical" evidence="11">
    <location>
        <begin position="325"/>
        <end position="349"/>
    </location>
</feature>
<feature type="domain" description="MrpA C-terminal/MbhD" evidence="15">
    <location>
        <begin position="615"/>
        <end position="679"/>
    </location>
</feature>
<feature type="domain" description="NADH-Ubiquinone oxidoreductase (complex I) chain 5 N-terminal" evidence="13">
    <location>
        <begin position="68"/>
        <end position="114"/>
    </location>
</feature>
<dbReference type="GO" id="GO:0005886">
    <property type="term" value="C:plasma membrane"/>
    <property type="evidence" value="ECO:0007669"/>
    <property type="project" value="UniProtKB-SubCell"/>
</dbReference>
<evidence type="ECO:0000313" key="18">
    <source>
        <dbReference type="Proteomes" id="UP000824189"/>
    </source>
</evidence>
<feature type="compositionally biased region" description="Basic and acidic residues" evidence="10">
    <location>
        <begin position="1006"/>
        <end position="1035"/>
    </location>
</feature>
<reference evidence="17" key="2">
    <citation type="submission" date="2021-04" db="EMBL/GenBank/DDBJ databases">
        <authorList>
            <person name="Gilroy R."/>
        </authorList>
    </citation>
    <scope>NUCLEOTIDE SEQUENCE</scope>
    <source>
        <strain evidence="17">4376</strain>
    </source>
</reference>
<evidence type="ECO:0000256" key="2">
    <source>
        <dbReference type="ARBA" id="ARBA00022448"/>
    </source>
</evidence>
<dbReference type="Pfam" id="PF20501">
    <property type="entry name" value="MbhE"/>
    <property type="match status" value="1"/>
</dbReference>
<feature type="transmembrane region" description="Helical" evidence="11">
    <location>
        <begin position="633"/>
        <end position="650"/>
    </location>
</feature>
<evidence type="ECO:0000313" key="17">
    <source>
        <dbReference type="EMBL" id="HIW95676.1"/>
    </source>
</evidence>
<comment type="subcellular location">
    <subcellularLocation>
        <location evidence="1">Cell membrane</location>
        <topology evidence="1">Multi-pass membrane protein</topology>
    </subcellularLocation>
    <subcellularLocation>
        <location evidence="9">Membrane</location>
        <topology evidence="9">Multi-pass membrane protein</topology>
    </subcellularLocation>
</comment>
<dbReference type="InterPro" id="IPR046806">
    <property type="entry name" value="MrpA_C/MbhE"/>
</dbReference>
<reference evidence="17" key="1">
    <citation type="journal article" date="2021" name="PeerJ">
        <title>Extensive microbial diversity within the chicken gut microbiome revealed by metagenomics and culture.</title>
        <authorList>
            <person name="Gilroy R."/>
            <person name="Ravi A."/>
            <person name="Getino M."/>
            <person name="Pursley I."/>
            <person name="Horton D.L."/>
            <person name="Alikhan N.F."/>
            <person name="Baker D."/>
            <person name="Gharbi K."/>
            <person name="Hall N."/>
            <person name="Watson M."/>
            <person name="Adriaenssens E.M."/>
            <person name="Foster-Nyarko E."/>
            <person name="Jarju S."/>
            <person name="Secka A."/>
            <person name="Antonio M."/>
            <person name="Oren A."/>
            <person name="Chaudhuri R.R."/>
            <person name="La Ragione R."/>
            <person name="Hildebrand F."/>
            <person name="Pallen M.J."/>
        </authorList>
    </citation>
    <scope>NUCLEOTIDE SEQUENCE</scope>
    <source>
        <strain evidence="17">4376</strain>
    </source>
</reference>
<feature type="transmembrane region" description="Helical" evidence="11">
    <location>
        <begin position="82"/>
        <end position="100"/>
    </location>
</feature>
<keyword evidence="7" id="KW-0406">Ion transport</keyword>
<feature type="transmembrane region" description="Helical" evidence="11">
    <location>
        <begin position="826"/>
        <end position="844"/>
    </location>
</feature>
<dbReference type="InterPro" id="IPR007182">
    <property type="entry name" value="MnhB"/>
</dbReference>
<evidence type="ECO:0000259" key="12">
    <source>
        <dbReference type="Pfam" id="PF00361"/>
    </source>
</evidence>
<dbReference type="PRINTS" id="PR01434">
    <property type="entry name" value="NADHDHGNASE5"/>
</dbReference>
<dbReference type="AlphaFoldDB" id="A0A9D1RWD1"/>
<evidence type="ECO:0000256" key="8">
    <source>
        <dbReference type="ARBA" id="ARBA00023136"/>
    </source>
</evidence>
<dbReference type="Pfam" id="PF04039">
    <property type="entry name" value="MnhB"/>
    <property type="match status" value="1"/>
</dbReference>
<dbReference type="InterPro" id="IPR001750">
    <property type="entry name" value="ND/Mrp_TM"/>
</dbReference>
<evidence type="ECO:0000259" key="14">
    <source>
        <dbReference type="Pfam" id="PF04039"/>
    </source>
</evidence>
<feature type="transmembrane region" description="Helical" evidence="11">
    <location>
        <begin position="610"/>
        <end position="626"/>
    </location>
</feature>
<dbReference type="Pfam" id="PF00662">
    <property type="entry name" value="Proton_antipo_N"/>
    <property type="match status" value="1"/>
</dbReference>
<dbReference type="GO" id="GO:0015297">
    <property type="term" value="F:antiporter activity"/>
    <property type="evidence" value="ECO:0007669"/>
    <property type="project" value="UniProtKB-KW"/>
</dbReference>
<feature type="domain" description="Na+/H+ antiporter MnhB subunit-related protein" evidence="14">
    <location>
        <begin position="822"/>
        <end position="937"/>
    </location>
</feature>
<dbReference type="Pfam" id="PF00361">
    <property type="entry name" value="Proton_antipo_M"/>
    <property type="match status" value="1"/>
</dbReference>
<feature type="transmembrane region" description="Helical" evidence="11">
    <location>
        <begin position="243"/>
        <end position="261"/>
    </location>
</feature>
<protein>
    <submittedName>
        <fullName evidence="17">DUF4040 family protein</fullName>
    </submittedName>
</protein>
<organism evidence="17 18">
    <name type="scientific">Candidatus Corynebacterium gallistercoris</name>
    <dbReference type="NCBI Taxonomy" id="2838530"/>
    <lineage>
        <taxon>Bacteria</taxon>
        <taxon>Bacillati</taxon>
        <taxon>Actinomycetota</taxon>
        <taxon>Actinomycetes</taxon>
        <taxon>Mycobacteriales</taxon>
        <taxon>Corynebacteriaceae</taxon>
        <taxon>Corynebacterium</taxon>
    </lineage>
</organism>
<keyword evidence="4" id="KW-1003">Cell membrane</keyword>
<accession>A0A9D1RWD1</accession>
<dbReference type="Pfam" id="PF13244">
    <property type="entry name" value="MbhD"/>
    <property type="match status" value="1"/>
</dbReference>
<feature type="transmembrane region" description="Helical" evidence="11">
    <location>
        <begin position="370"/>
        <end position="389"/>
    </location>
</feature>
<keyword evidence="2" id="KW-0813">Transport</keyword>
<keyword evidence="5 9" id="KW-0812">Transmembrane</keyword>
<evidence type="ECO:0000256" key="3">
    <source>
        <dbReference type="ARBA" id="ARBA00022449"/>
    </source>
</evidence>
<dbReference type="InterPro" id="IPR050616">
    <property type="entry name" value="CPA3_Na-H_Antiporter_A"/>
</dbReference>
<feature type="transmembrane region" description="Helical" evidence="11">
    <location>
        <begin position="112"/>
        <end position="130"/>
    </location>
</feature>
<dbReference type="NCBIfam" id="NF009290">
    <property type="entry name" value="PRK12650.1"/>
    <property type="match status" value="1"/>
</dbReference>
<feature type="transmembrane region" description="Helical" evidence="11">
    <location>
        <begin position="749"/>
        <end position="767"/>
    </location>
</feature>
<sequence>MALLAVPVTIAVALALVPLLVKVLDRNAGWPLGLTFLALAGYVINHARPILDGDPATWSATWVDNFPTPGTSIEFALTMDPLGLFFTLLALTIGAVVFIYSTRYLHHGTKVLSFYLLMTAFMLAVLLLVLTDDVALLFIGWELVSLASFFLIARSGSGGEAGSIRTLLLTFIGGLLLAAALMLMVAVTGTMRVSEIIDSPAWDANTTALTIAAILIALAGFSKAAQIPFHFWLPEAMAADTPVSAFLHAAAVVKAGVYLLMRFSGLFAGVQAWHVLLIVTGMTTAIMAAVFAIQKTDLKKLTAYSTVSQLGWIVATIGVGTPFALAAALVHTAAHALFKSSLFMLVGVVDHQAGSRDIRRLGRLYKRMPFTFISAVVAAASMAAIPPTFGFVSKEGMLTAFEDAPLNSFGVVVLLAGAAVGALATFIYSARYVFGAFIDGPKDMSDVKEASPSLWVPAAIPGLLSLPVVLFMSRFDSPIDGVTESTGIGEAHTHLALWHGINVPLLISVGVLILGTAIVFARKKLITPLEGKKLGVATGAEMIRGFVNLCVRLGRLVATPANSISPYRHVVWIFGGLVTLGAFAILGPGRMEGIQQLEPRVSGIDRPTDLISLVIISLAVVSLVSTRSRLASVALVSVVGVAVSWQMLTLGAPDVATTQLLVEFAVIVLMMLVVRHQPRLYLKEGDNRTRFATVLAVVVALVTFFGVWLLLGRHDKPQIAQWYLENTPEITGSNNVVALILVEFRALDTLGELMVLGMAGIVIAAIIKSIPRSPLPGYGPGSTSELFRAPGSNRFADVHKVPELAPFYSKYLRSTHLNSIPARMTTYPLVPILVILSAVTFWRGHQAPGGGFVAALIAACGLLFYYVGKAQATKIGSDQMGYSFVGLGVAIALITGLVGYSKGSFLAPLHGYIGDIHVTTSIVFDVGVYMAVLGLILIVINQMGGRDRPGADPAEYIAEYRATRTPSKKGKKGAPVEHHESAHQPSPVAVTAGGSHVPLNPSQVSAEEKKIAEMHRLERESARRPAPEGDDERLGSDAVATKNNEKEDDQ</sequence>
<feature type="transmembrane region" description="Helical" evidence="11">
    <location>
        <begin position="166"/>
        <end position="187"/>
    </location>
</feature>
<evidence type="ECO:0000256" key="1">
    <source>
        <dbReference type="ARBA" id="ARBA00004651"/>
    </source>
</evidence>
<evidence type="ECO:0000256" key="5">
    <source>
        <dbReference type="ARBA" id="ARBA00022692"/>
    </source>
</evidence>
<dbReference type="InterPro" id="IPR025383">
    <property type="entry name" value="MrpA_C/MbhD"/>
</dbReference>
<feature type="transmembrane region" description="Helical" evidence="11">
    <location>
        <begin position="850"/>
        <end position="868"/>
    </location>
</feature>
<feature type="transmembrane region" description="Helical" evidence="11">
    <location>
        <begin position="409"/>
        <end position="434"/>
    </location>
</feature>
<feature type="domain" description="NADH:quinone oxidoreductase/Mrp antiporter transmembrane" evidence="12">
    <location>
        <begin position="132"/>
        <end position="404"/>
    </location>
</feature>
<evidence type="ECO:0000256" key="9">
    <source>
        <dbReference type="RuleBase" id="RU000320"/>
    </source>
</evidence>
<dbReference type="GO" id="GO:0006811">
    <property type="term" value="P:monoatomic ion transport"/>
    <property type="evidence" value="ECO:0007669"/>
    <property type="project" value="UniProtKB-KW"/>
</dbReference>
<feature type="transmembrane region" description="Helical" evidence="11">
    <location>
        <begin position="207"/>
        <end position="231"/>
    </location>
</feature>
<feature type="transmembrane region" description="Helical" evidence="11">
    <location>
        <begin position="301"/>
        <end position="319"/>
    </location>
</feature>
<dbReference type="Proteomes" id="UP000824189">
    <property type="component" value="Unassembled WGS sequence"/>
</dbReference>
<evidence type="ECO:0000256" key="11">
    <source>
        <dbReference type="SAM" id="Phobius"/>
    </source>
</evidence>